<keyword evidence="2" id="KW-0507">mRNA processing</keyword>
<evidence type="ECO:0000256" key="8">
    <source>
        <dbReference type="SAM" id="MobiDB-lite"/>
    </source>
</evidence>
<dbReference type="Gene3D" id="2.130.10.10">
    <property type="entry name" value="YVTN repeat-like/Quinoprotein amine dehydrogenase"/>
    <property type="match status" value="3"/>
</dbReference>
<sequence length="1225" mass="136276">MSVTSSMFMYSLTLQPPSMITQAVVGTFNAEKPKEQQIVTIQGDRLLISTVDKKTGDFKTLLTHNTFGILRQLATCRIPGTPSDLLIISSDSGRITVLKYDGVSNRFERIHLETFGKSGVRRTIPGQYLASDPRGRCVMLSSSEKNKVVYILNRNQEQEVTISSPQEINQPQTLTFDVCAVDMNFSNPVFAALEVNYTDIDQDPTDQSYNAREKLLVHYRVDLGLNHVVREWADAVDYTANKLFPTPGGSDGPGGVIVCGLDSISYRQPNHDVITMPIPRRRGATEDPERKRRIICGLVHRIKNDFFLLLQTDDGDVFKLTVKLVEDERERKTGEVEELNLVYFDTLPPAINMCILKSGYLFLAAENGDSHVYRFLTLGTEITPVWSSKEQAERDSPIYFIPHAYENLDIVSNVDSLSPQKQTIVEDVAGKDDWKIFTTAGTGNRSSFKTISHGLAVTEHVKAALPSPPTQIWSLANDRFSEYDKYLVLSFNNVTMFLEIGSETKEVFDSGLRSDVSTLHVGLMGDYGMLQVWDRGFRYYTGPDNQQPDWTCPPHRTILKACSNHQQLCIALSSGDLLYFEVSQDLKSIQEYNQGPSPVSISGVVLAMSMGDVPEGRVRAPFLVVGSDDSTIRVLSLDPGDEMLATQSVQSLTSPPRSIELMAMEDPTGISTFVHVGLYSGVYLRAVLDDVSGELGNVRSRFLGAEEVKMSPVMVNHQPVMLACSTRTFMSYPHPNTKEFLLTPLDYYPFHSASIFRTSLFAKQAPQLVAGLHGSELCIFNVPEMDSNILTKSIPLQHTPRGFCRQPDSPYFHVVQSDANTLPPQFIAKLLDDPSKSEEEREEERKIIGDNPQFRHPRGNNYWSSCITVLNPLAGEDEKAVLDNVVLENNEAALCCAVVSFESRGGTPYLLVGTGKDMPTSATSTGNPPTGAVHVYTLAENGAKLEFLQRTAFEKPILTLLPFQGRVAMGVGSELFIYDIGKKSLLRKARCRVPGSQIVSLNTQGSRIVVGDVQESVFYVVYKHQENKLIPFADDSISRWTTTTAMVDYDTTAGGDKFGNIWVVRCPEDASQEADEPGSGNFLAHEKGYLGGTPHRLQLQVHSFCQDIPTSIQKTALVPGGQEVLFWAGLQGTMGIMVPFVDREDVDFFTGLEGHLRADDPPICGRDHLMYRSYYAPVKGCVDGDLCERFFLLDRGRKEKIAAELEREVREVEKKIGEMRTRVAF</sequence>
<dbReference type="InterPro" id="IPR050358">
    <property type="entry name" value="RSE1/DDB1/CFT1"/>
</dbReference>
<dbReference type="InterPro" id="IPR058543">
    <property type="entry name" value="Beta-prop_RSE1/DDB1/CPSF1_2nd"/>
</dbReference>
<dbReference type="InterPro" id="IPR018846">
    <property type="entry name" value="Beta-prop_RSE1/DDB1/CPSF1_1st"/>
</dbReference>
<feature type="domain" description="RSE1/DDB1/CPSF1 second beta-propeller" evidence="11">
    <location>
        <begin position="458"/>
        <end position="781"/>
    </location>
</feature>
<evidence type="ECO:0000259" key="10">
    <source>
        <dbReference type="Pfam" id="PF10433"/>
    </source>
</evidence>
<dbReference type="Pfam" id="PF23726">
    <property type="entry name" value="Beta-prop_RSE1_2nd"/>
    <property type="match status" value="1"/>
</dbReference>
<evidence type="ECO:0000256" key="7">
    <source>
        <dbReference type="SAM" id="Coils"/>
    </source>
</evidence>
<evidence type="ECO:0000256" key="2">
    <source>
        <dbReference type="ARBA" id="ARBA00022664"/>
    </source>
</evidence>
<protein>
    <submittedName>
        <fullName evidence="12">Pre-mRNA splicing factor RSE1</fullName>
    </submittedName>
</protein>
<dbReference type="AlphaFoldDB" id="A0A6A6G7R4"/>
<dbReference type="SUPFAM" id="SSF50978">
    <property type="entry name" value="WD40 repeat-like"/>
    <property type="match status" value="1"/>
</dbReference>
<dbReference type="Pfam" id="PF10433">
    <property type="entry name" value="Beta-prop_RSE1_1st"/>
    <property type="match status" value="1"/>
</dbReference>
<evidence type="ECO:0000256" key="4">
    <source>
        <dbReference type="ARBA" id="ARBA00023187"/>
    </source>
</evidence>
<dbReference type="InterPro" id="IPR036322">
    <property type="entry name" value="WD40_repeat_dom_sf"/>
</dbReference>
<dbReference type="PANTHER" id="PTHR10644">
    <property type="entry name" value="DNA REPAIR/RNA PROCESSING CPSF FAMILY"/>
    <property type="match status" value="1"/>
</dbReference>
<dbReference type="InterPro" id="IPR004871">
    <property type="entry name" value="RSE1/DDB1/CPSF1_C"/>
</dbReference>
<reference evidence="13" key="1">
    <citation type="journal article" date="2020" name="Stud. Mycol.">
        <title>101 Dothideomycetes genomes: A test case for predicting lifestyles and emergence of pathogens.</title>
        <authorList>
            <person name="Haridas S."/>
            <person name="Albert R."/>
            <person name="Binder M."/>
            <person name="Bloem J."/>
            <person name="LaButti K."/>
            <person name="Salamov A."/>
            <person name="Andreopoulos B."/>
            <person name="Baker S."/>
            <person name="Barry K."/>
            <person name="Bills G."/>
            <person name="Bluhm B."/>
            <person name="Cannon C."/>
            <person name="Castanera R."/>
            <person name="Culley D."/>
            <person name="Daum C."/>
            <person name="Ezra D."/>
            <person name="Gonzalez J."/>
            <person name="Henrissat B."/>
            <person name="Kuo A."/>
            <person name="Liang C."/>
            <person name="Lipzen A."/>
            <person name="Lutzoni F."/>
            <person name="Magnuson J."/>
            <person name="Mondo S."/>
            <person name="Nolan M."/>
            <person name="Ohm R."/>
            <person name="Pangilinan J."/>
            <person name="Park H.-J."/>
            <person name="Ramirez L."/>
            <person name="Alfaro M."/>
            <person name="Sun H."/>
            <person name="Tritt A."/>
            <person name="Yoshinaga Y."/>
            <person name="Zwiers L.-H."/>
            <person name="Turgeon B."/>
            <person name="Goodwin S."/>
            <person name="Spatafora J."/>
            <person name="Crous P."/>
            <person name="Grigoriev I."/>
        </authorList>
    </citation>
    <scope>NUCLEOTIDE SEQUENCE [LARGE SCALE GENOMIC DNA]</scope>
    <source>
        <strain evidence="13">CECT 20119</strain>
    </source>
</reference>
<dbReference type="Proteomes" id="UP000799538">
    <property type="component" value="Unassembled WGS sequence"/>
</dbReference>
<evidence type="ECO:0000256" key="1">
    <source>
        <dbReference type="ARBA" id="ARBA00004123"/>
    </source>
</evidence>
<dbReference type="EMBL" id="ML992510">
    <property type="protein sequence ID" value="KAF2221619.1"/>
    <property type="molecule type" value="Genomic_DNA"/>
</dbReference>
<comment type="similarity">
    <text evidence="6">Belongs to the RSE1 family.</text>
</comment>
<evidence type="ECO:0000259" key="9">
    <source>
        <dbReference type="Pfam" id="PF03178"/>
    </source>
</evidence>
<keyword evidence="7" id="KW-0175">Coiled coil</keyword>
<comment type="subcellular location">
    <subcellularLocation>
        <location evidence="1">Nucleus</location>
    </subcellularLocation>
</comment>
<keyword evidence="3" id="KW-0747">Spliceosome</keyword>
<keyword evidence="5" id="KW-0539">Nucleus</keyword>
<dbReference type="GO" id="GO:0008380">
    <property type="term" value="P:RNA splicing"/>
    <property type="evidence" value="ECO:0007669"/>
    <property type="project" value="UniProtKB-KW"/>
</dbReference>
<proteinExistence type="inferred from homology"/>
<feature type="coiled-coil region" evidence="7">
    <location>
        <begin position="1195"/>
        <end position="1222"/>
    </location>
</feature>
<dbReference type="GO" id="GO:0005681">
    <property type="term" value="C:spliceosomal complex"/>
    <property type="evidence" value="ECO:0007669"/>
    <property type="project" value="UniProtKB-KW"/>
</dbReference>
<dbReference type="Pfam" id="PF03178">
    <property type="entry name" value="CPSF_A"/>
    <property type="match status" value="1"/>
</dbReference>
<dbReference type="FunFam" id="2.130.10.10:FF:001143">
    <property type="entry name" value="Pre-mRNA-splicing factor rse-1, putative"/>
    <property type="match status" value="1"/>
</dbReference>
<evidence type="ECO:0000256" key="6">
    <source>
        <dbReference type="ARBA" id="ARBA00038266"/>
    </source>
</evidence>
<feature type="domain" description="RSE1/DDB1/CPSF1 C-terminal" evidence="9">
    <location>
        <begin position="865"/>
        <end position="1191"/>
    </location>
</feature>
<feature type="domain" description="RSE1/DDB1/CPSF1 first beta-propeller" evidence="10">
    <location>
        <begin position="20"/>
        <end position="387"/>
    </location>
</feature>
<evidence type="ECO:0000313" key="13">
    <source>
        <dbReference type="Proteomes" id="UP000799538"/>
    </source>
</evidence>
<gene>
    <name evidence="12" type="ORF">BDZ85DRAFT_265707</name>
</gene>
<evidence type="ECO:0000256" key="5">
    <source>
        <dbReference type="ARBA" id="ARBA00023242"/>
    </source>
</evidence>
<dbReference type="OrthoDB" id="436637at2759"/>
<feature type="compositionally biased region" description="Basic and acidic residues" evidence="8">
    <location>
        <begin position="832"/>
        <end position="848"/>
    </location>
</feature>
<evidence type="ECO:0000259" key="11">
    <source>
        <dbReference type="Pfam" id="PF23726"/>
    </source>
</evidence>
<dbReference type="GO" id="GO:0006397">
    <property type="term" value="P:mRNA processing"/>
    <property type="evidence" value="ECO:0007669"/>
    <property type="project" value="UniProtKB-KW"/>
</dbReference>
<accession>A0A6A6G7R4</accession>
<evidence type="ECO:0000313" key="12">
    <source>
        <dbReference type="EMBL" id="KAF2221619.1"/>
    </source>
</evidence>
<name>A0A6A6G7R4_9PEZI</name>
<dbReference type="InterPro" id="IPR015943">
    <property type="entry name" value="WD40/YVTN_repeat-like_dom_sf"/>
</dbReference>
<organism evidence="12 13">
    <name type="scientific">Elsinoe ampelina</name>
    <dbReference type="NCBI Taxonomy" id="302913"/>
    <lineage>
        <taxon>Eukaryota</taxon>
        <taxon>Fungi</taxon>
        <taxon>Dikarya</taxon>
        <taxon>Ascomycota</taxon>
        <taxon>Pezizomycotina</taxon>
        <taxon>Dothideomycetes</taxon>
        <taxon>Dothideomycetidae</taxon>
        <taxon>Myriangiales</taxon>
        <taxon>Elsinoaceae</taxon>
        <taxon>Elsinoe</taxon>
    </lineage>
</organism>
<evidence type="ECO:0000256" key="3">
    <source>
        <dbReference type="ARBA" id="ARBA00022728"/>
    </source>
</evidence>
<dbReference type="GO" id="GO:0003676">
    <property type="term" value="F:nucleic acid binding"/>
    <property type="evidence" value="ECO:0007669"/>
    <property type="project" value="InterPro"/>
</dbReference>
<feature type="region of interest" description="Disordered" evidence="8">
    <location>
        <begin position="832"/>
        <end position="854"/>
    </location>
</feature>
<keyword evidence="13" id="KW-1185">Reference proteome</keyword>
<keyword evidence="4" id="KW-0508">mRNA splicing</keyword>